<organism evidence="1 2">
    <name type="scientific">Haloarcula limicola</name>
    <dbReference type="NCBI Taxonomy" id="1429915"/>
    <lineage>
        <taxon>Archaea</taxon>
        <taxon>Methanobacteriati</taxon>
        <taxon>Methanobacteriota</taxon>
        <taxon>Stenosarchaea group</taxon>
        <taxon>Halobacteria</taxon>
        <taxon>Halobacteriales</taxon>
        <taxon>Haloarculaceae</taxon>
        <taxon>Haloarcula</taxon>
    </lineage>
</organism>
<gene>
    <name evidence="1" type="ORF">KTS45_10400</name>
</gene>
<dbReference type="Proteomes" id="UP000766550">
    <property type="component" value="Unassembled WGS sequence"/>
</dbReference>
<dbReference type="EMBL" id="JAHQXF010000002">
    <property type="protein sequence ID" value="MBV0924608.1"/>
    <property type="molecule type" value="Genomic_DNA"/>
</dbReference>
<comment type="caution">
    <text evidence="1">The sequence shown here is derived from an EMBL/GenBank/DDBJ whole genome shotgun (WGS) entry which is preliminary data.</text>
</comment>
<reference evidence="1 2" key="1">
    <citation type="submission" date="2021-06" db="EMBL/GenBank/DDBJ databases">
        <title>New haloarchaea isolates fom saline soil.</title>
        <authorList>
            <person name="Duran-Viseras A."/>
            <person name="Sanchez-Porro C.S."/>
            <person name="Ventosa A."/>
        </authorList>
    </citation>
    <scope>NUCLEOTIDE SEQUENCE [LARGE SCALE GENOMIC DNA]</scope>
    <source>
        <strain evidence="1 2">JCM 183640</strain>
    </source>
</reference>
<protein>
    <submittedName>
        <fullName evidence="1">Transcriptional regulator</fullName>
    </submittedName>
</protein>
<name>A0A8J7YDN4_9EURY</name>
<dbReference type="RefSeq" id="WP_206674436.1">
    <property type="nucleotide sequence ID" value="NZ_JAHQXF010000002.1"/>
</dbReference>
<dbReference type="OrthoDB" id="241157at2157"/>
<evidence type="ECO:0000313" key="2">
    <source>
        <dbReference type="Proteomes" id="UP000766550"/>
    </source>
</evidence>
<keyword evidence="2" id="KW-1185">Reference proteome</keyword>
<sequence>MTEFQTSWDTMLKCLQNRDRRRLLVALLGCDSEEHITVPEDIHTGERELSRLQIQLYHSHLPMLVDREYIQWNKENHIVEKGPNFDEIAPLVELIHQNQDGLPDDWI</sequence>
<accession>A0A8J7YDN4</accession>
<dbReference type="AlphaFoldDB" id="A0A8J7YDN4"/>
<proteinExistence type="predicted"/>
<evidence type="ECO:0000313" key="1">
    <source>
        <dbReference type="EMBL" id="MBV0924608.1"/>
    </source>
</evidence>